<dbReference type="Proteomes" id="UP001595807">
    <property type="component" value="Unassembled WGS sequence"/>
</dbReference>
<dbReference type="InterPro" id="IPR036661">
    <property type="entry name" value="Luciferase-like_sf"/>
</dbReference>
<keyword evidence="5" id="KW-1185">Reference proteome</keyword>
<sequence>MTSFEFGVYSLGERIPLADGQRLSSRGRIENIIQMGKWADQAGLDVFGIGEHHRGDFVTSSYAMILGAIARETKGIKLTSTLSVISTVDPVRLYEDMATLDLLANGRAEVFLGRGAFLDSFKLFGADVRQYDQLFEEKLELFSQLQEQDKVTWQGQFRPALKNAPIAPRPVQQKLPTWIGVGGSPESVERAARLGYKMALGVLGGTVDQFKPLTDLYWAVAKQYGHDLNQLQIAITGHSFVGETGYQTRKDFLLPYNRYQEYFAKERGFHFVQTKMSDLERQSAPEYMLAVGSSDELVEKILYQHEQLGQTRFMGQFDMGGMPLAKVEKAIDLLATDVAPKVRKALRI</sequence>
<dbReference type="PANTHER" id="PTHR30137">
    <property type="entry name" value="LUCIFERASE-LIKE MONOOXYGENASE"/>
    <property type="match status" value="1"/>
</dbReference>
<evidence type="ECO:0000259" key="3">
    <source>
        <dbReference type="Pfam" id="PF00296"/>
    </source>
</evidence>
<gene>
    <name evidence="4" type="ORF">ACFORF_08650</name>
</gene>
<organism evidence="4 5">
    <name type="scientific">Streptococcus caprae</name>
    <dbReference type="NCBI Taxonomy" id="1640501"/>
    <lineage>
        <taxon>Bacteria</taxon>
        <taxon>Bacillati</taxon>
        <taxon>Bacillota</taxon>
        <taxon>Bacilli</taxon>
        <taxon>Lactobacillales</taxon>
        <taxon>Streptococcaceae</taxon>
        <taxon>Streptococcus</taxon>
    </lineage>
</organism>
<dbReference type="RefSeq" id="WP_380427361.1">
    <property type="nucleotide sequence ID" value="NZ_JBHRZV010000051.1"/>
</dbReference>
<proteinExistence type="predicted"/>
<dbReference type="PANTHER" id="PTHR30137:SF8">
    <property type="entry name" value="BLR5498 PROTEIN"/>
    <property type="match status" value="1"/>
</dbReference>
<dbReference type="InterPro" id="IPR011251">
    <property type="entry name" value="Luciferase-like_dom"/>
</dbReference>
<comment type="caution">
    <text evidence="4">The sequence shown here is derived from an EMBL/GenBank/DDBJ whole genome shotgun (WGS) entry which is preliminary data.</text>
</comment>
<keyword evidence="2" id="KW-0503">Monooxygenase</keyword>
<dbReference type="Pfam" id="PF00296">
    <property type="entry name" value="Bac_luciferase"/>
    <property type="match status" value="1"/>
</dbReference>
<name>A0ABV8CXS8_9STRE</name>
<feature type="domain" description="Luciferase-like" evidence="3">
    <location>
        <begin position="21"/>
        <end position="300"/>
    </location>
</feature>
<evidence type="ECO:0000313" key="4">
    <source>
        <dbReference type="EMBL" id="MFC3928626.1"/>
    </source>
</evidence>
<accession>A0ABV8CXS8</accession>
<dbReference type="EMBL" id="JBHRZV010000051">
    <property type="protein sequence ID" value="MFC3928626.1"/>
    <property type="molecule type" value="Genomic_DNA"/>
</dbReference>
<dbReference type="SUPFAM" id="SSF51679">
    <property type="entry name" value="Bacterial luciferase-like"/>
    <property type="match status" value="1"/>
</dbReference>
<dbReference type="Gene3D" id="3.20.20.30">
    <property type="entry name" value="Luciferase-like domain"/>
    <property type="match status" value="1"/>
</dbReference>
<keyword evidence="1" id="KW-0560">Oxidoreductase</keyword>
<evidence type="ECO:0000256" key="2">
    <source>
        <dbReference type="ARBA" id="ARBA00023033"/>
    </source>
</evidence>
<protein>
    <submittedName>
        <fullName evidence="4">LLM class flavin-dependent oxidoreductase</fullName>
    </submittedName>
</protein>
<evidence type="ECO:0000313" key="5">
    <source>
        <dbReference type="Proteomes" id="UP001595807"/>
    </source>
</evidence>
<dbReference type="InterPro" id="IPR050766">
    <property type="entry name" value="Bact_Lucif_Oxidored"/>
</dbReference>
<evidence type="ECO:0000256" key="1">
    <source>
        <dbReference type="ARBA" id="ARBA00023002"/>
    </source>
</evidence>
<reference evidence="5" key="1">
    <citation type="journal article" date="2019" name="Int. J. Syst. Evol. Microbiol.">
        <title>The Global Catalogue of Microorganisms (GCM) 10K type strain sequencing project: providing services to taxonomists for standard genome sequencing and annotation.</title>
        <authorList>
            <consortium name="The Broad Institute Genomics Platform"/>
            <consortium name="The Broad Institute Genome Sequencing Center for Infectious Disease"/>
            <person name="Wu L."/>
            <person name="Ma J."/>
        </authorList>
    </citation>
    <scope>NUCLEOTIDE SEQUENCE [LARGE SCALE GENOMIC DNA]</scope>
    <source>
        <strain evidence="5">CCUG 67170</strain>
    </source>
</reference>